<sequence length="502" mass="53719">MKKNLGFGMVAGIALAFGLSNSFAADACTDAMGHSGNGTTVTKNQTGSISDSPWGYELWADGGSNSMTYYPNGTFSAEWSNSNDFLARVGYRYGDNGEGVDHKTKHYTVDYKYTKNGHGSYGYIGVYGWTVNPEVEYYIVDDWYSQPNENYIGAKFGEITVDGETYTIHAFLRQQEPSKSGTSTFLQIFSVRKTPRQCGHIDISAHFNKWDELFTGQKATLKGSKGGGSTTLKFGRVTEVMLMNEAGGNSSGTVDYTYFNMSDNGQGSVVQEPDPITRAPFGGTAIAIPGTIEAENFDNGNEGDSYGGTNTPADAEYDAEYRGSDYSVAIVDGGTGKAVGYTAAGEWLEYAVNVAQAGEYNIQASVSNGSGAGSIKLSIDGTEIGSLPFTGTSNDWNTYETTTGSATLQAGEHVLRITIEDANTNVDYVSFSSVGSTALSDRIHLNVSSANYAVFDLQGRSLGHVKVPAGANISEILSAQFKSAGVYMVKQGSRLQKIRISH</sequence>
<keyword evidence="4" id="KW-0858">Xylan degradation</keyword>
<dbReference type="Proteomes" id="UP000231134">
    <property type="component" value="Unassembled WGS sequence"/>
</dbReference>
<keyword evidence="6" id="KW-0378">Hydrolase</keyword>
<evidence type="ECO:0000256" key="6">
    <source>
        <dbReference type="ARBA" id="ARBA00022801"/>
    </source>
</evidence>
<evidence type="ECO:0000256" key="5">
    <source>
        <dbReference type="ARBA" id="ARBA00022729"/>
    </source>
</evidence>
<protein>
    <recommendedName>
        <fullName evidence="3">endo-1,4-beta-xylanase</fullName>
        <ecNumber evidence="3">3.2.1.8</ecNumber>
    </recommendedName>
</protein>
<evidence type="ECO:0000259" key="12">
    <source>
        <dbReference type="PROSITE" id="PS51175"/>
    </source>
</evidence>
<dbReference type="AlphaFoldDB" id="A0A2M9AA65"/>
<dbReference type="PANTHER" id="PTHR46828:SF2">
    <property type="entry name" value="ENDO-1,4-BETA-XYLANASE A-RELATED"/>
    <property type="match status" value="1"/>
</dbReference>
<comment type="similarity">
    <text evidence="10">Belongs to the glycosyl hydrolase 11 (cellulase G) family.</text>
</comment>
<dbReference type="SUPFAM" id="SSF49899">
    <property type="entry name" value="Concanavalin A-like lectins/glucanases"/>
    <property type="match status" value="1"/>
</dbReference>
<feature type="signal peptide" evidence="11">
    <location>
        <begin position="1"/>
        <end position="24"/>
    </location>
</feature>
<evidence type="ECO:0000256" key="8">
    <source>
        <dbReference type="ARBA" id="ARBA00023295"/>
    </source>
</evidence>
<evidence type="ECO:0000256" key="4">
    <source>
        <dbReference type="ARBA" id="ARBA00022651"/>
    </source>
</evidence>
<dbReference type="UniPathway" id="UPA00114"/>
<dbReference type="GO" id="GO:0031176">
    <property type="term" value="F:endo-1,4-beta-xylanase activity"/>
    <property type="evidence" value="ECO:0007669"/>
    <property type="project" value="UniProtKB-EC"/>
</dbReference>
<keyword evidence="8" id="KW-0326">Glycosidase</keyword>
<evidence type="ECO:0000313" key="15">
    <source>
        <dbReference type="Proteomes" id="UP000231134"/>
    </source>
</evidence>
<dbReference type="GO" id="GO:0030246">
    <property type="term" value="F:carbohydrate binding"/>
    <property type="evidence" value="ECO:0007669"/>
    <property type="project" value="InterPro"/>
</dbReference>
<evidence type="ECO:0000256" key="9">
    <source>
        <dbReference type="ARBA" id="ARBA00023326"/>
    </source>
</evidence>
<dbReference type="SMART" id="SM00606">
    <property type="entry name" value="CBD_IV"/>
    <property type="match status" value="1"/>
</dbReference>
<evidence type="ECO:0000256" key="10">
    <source>
        <dbReference type="PROSITE-ProRule" id="PRU01097"/>
    </source>
</evidence>
<evidence type="ECO:0000313" key="14">
    <source>
        <dbReference type="EMBL" id="PJJ42580.1"/>
    </source>
</evidence>
<dbReference type="CDD" id="cd04080">
    <property type="entry name" value="CBM6_cellulase-like"/>
    <property type="match status" value="1"/>
</dbReference>
<dbReference type="InterPro" id="IPR001137">
    <property type="entry name" value="Glyco_hydro_11"/>
</dbReference>
<dbReference type="PROSITE" id="PS51761">
    <property type="entry name" value="GH11_3"/>
    <property type="match status" value="1"/>
</dbReference>
<dbReference type="InterPro" id="IPR006584">
    <property type="entry name" value="Cellulose-bd_IV"/>
</dbReference>
<dbReference type="InterPro" id="IPR008979">
    <property type="entry name" value="Galactose-bd-like_sf"/>
</dbReference>
<dbReference type="GO" id="GO:0045493">
    <property type="term" value="P:xylan catabolic process"/>
    <property type="evidence" value="ECO:0007669"/>
    <property type="project" value="UniProtKB-UniPathway"/>
</dbReference>
<evidence type="ECO:0000256" key="7">
    <source>
        <dbReference type="ARBA" id="ARBA00023277"/>
    </source>
</evidence>
<dbReference type="EMBL" id="PGEX01000001">
    <property type="protein sequence ID" value="PJJ42580.1"/>
    <property type="molecule type" value="Genomic_DNA"/>
</dbReference>
<keyword evidence="5 11" id="KW-0732">Signal</keyword>
<dbReference type="PROSITE" id="PS51175">
    <property type="entry name" value="CBM6"/>
    <property type="match status" value="1"/>
</dbReference>
<gene>
    <name evidence="14" type="ORF">BGX16_2614</name>
</gene>
<dbReference type="EC" id="3.2.1.8" evidence="3"/>
<evidence type="ECO:0000256" key="11">
    <source>
        <dbReference type="SAM" id="SignalP"/>
    </source>
</evidence>
<dbReference type="PRINTS" id="PR00911">
    <property type="entry name" value="GLHYDRLASE11"/>
</dbReference>
<keyword evidence="15" id="KW-1185">Reference proteome</keyword>
<comment type="pathway">
    <text evidence="2">Glycan degradation; xylan degradation.</text>
</comment>
<dbReference type="Gene3D" id="2.60.120.180">
    <property type="match status" value="1"/>
</dbReference>
<dbReference type="PANTHER" id="PTHR46828">
    <property type="entry name" value="ENDO-1,4-BETA-XYLANASE A-RELATED"/>
    <property type="match status" value="1"/>
</dbReference>
<reference evidence="14 15" key="1">
    <citation type="submission" date="2017-11" db="EMBL/GenBank/DDBJ databases">
        <title>Animal gut microbial communities from fecal samples from Wisconsin, USA.</title>
        <authorList>
            <person name="Neumann A."/>
        </authorList>
    </citation>
    <scope>NUCLEOTIDE SEQUENCE [LARGE SCALE GENOMIC DNA]</scope>
    <source>
        <strain evidence="14 15">UWS3</strain>
    </source>
</reference>
<keyword evidence="9" id="KW-0624">Polysaccharide degradation</keyword>
<feature type="domain" description="CBM6" evidence="12">
    <location>
        <begin position="290"/>
        <end position="432"/>
    </location>
</feature>
<name>A0A2M9AA65_9BACT</name>
<dbReference type="InterPro" id="IPR013320">
    <property type="entry name" value="ConA-like_dom_sf"/>
</dbReference>
<evidence type="ECO:0000256" key="2">
    <source>
        <dbReference type="ARBA" id="ARBA00004851"/>
    </source>
</evidence>
<dbReference type="SUPFAM" id="SSF49785">
    <property type="entry name" value="Galactose-binding domain-like"/>
    <property type="match status" value="1"/>
</dbReference>
<dbReference type="InterPro" id="IPR005084">
    <property type="entry name" value="CBM6"/>
</dbReference>
<feature type="chain" id="PRO_5014708778" description="endo-1,4-beta-xylanase" evidence="11">
    <location>
        <begin position="25"/>
        <end position="502"/>
    </location>
</feature>
<comment type="catalytic activity">
    <reaction evidence="1">
        <text>Endohydrolysis of (1-&gt;4)-beta-D-xylosidic linkages in xylans.</text>
        <dbReference type="EC" id="3.2.1.8"/>
    </reaction>
</comment>
<evidence type="ECO:0000259" key="13">
    <source>
        <dbReference type="PROSITE" id="PS51761"/>
    </source>
</evidence>
<dbReference type="InterPro" id="IPR013319">
    <property type="entry name" value="GH11/12"/>
</dbReference>
<keyword evidence="7" id="KW-0119">Carbohydrate metabolism</keyword>
<dbReference type="Pfam" id="PF00457">
    <property type="entry name" value="Glyco_hydro_11"/>
    <property type="match status" value="1"/>
</dbReference>
<evidence type="ECO:0000256" key="1">
    <source>
        <dbReference type="ARBA" id="ARBA00000681"/>
    </source>
</evidence>
<dbReference type="RefSeq" id="WP_198514931.1">
    <property type="nucleotide sequence ID" value="NZ_PGEX01000001.1"/>
</dbReference>
<dbReference type="Gene3D" id="2.60.120.260">
    <property type="entry name" value="Galactose-binding domain-like"/>
    <property type="match status" value="1"/>
</dbReference>
<dbReference type="InterPro" id="IPR033123">
    <property type="entry name" value="GH11_dom"/>
</dbReference>
<accession>A0A2M9AA65</accession>
<feature type="domain" description="GH11" evidence="13">
    <location>
        <begin position="42"/>
        <end position="259"/>
    </location>
</feature>
<dbReference type="Pfam" id="PF03422">
    <property type="entry name" value="CBM_6"/>
    <property type="match status" value="1"/>
</dbReference>
<organism evidence="14 15">
    <name type="scientific">Hallerella succinigenes</name>
    <dbReference type="NCBI Taxonomy" id="1896222"/>
    <lineage>
        <taxon>Bacteria</taxon>
        <taxon>Pseudomonadati</taxon>
        <taxon>Fibrobacterota</taxon>
        <taxon>Fibrobacteria</taxon>
        <taxon>Fibrobacterales</taxon>
        <taxon>Fibrobacteraceae</taxon>
        <taxon>Hallerella</taxon>
    </lineage>
</organism>
<comment type="caution">
    <text evidence="10">Lacks conserved residue(s) required for the propagation of feature annotation.</text>
</comment>
<proteinExistence type="inferred from homology"/>
<evidence type="ECO:0000256" key="3">
    <source>
        <dbReference type="ARBA" id="ARBA00012590"/>
    </source>
</evidence>
<comment type="caution">
    <text evidence="14">The sequence shown here is derived from an EMBL/GenBank/DDBJ whole genome shotgun (WGS) entry which is preliminary data.</text>
</comment>